<dbReference type="Gene3D" id="1.10.12.10">
    <property type="entry name" value="Lyase 2-enoyl-coa Hydratase, Chain A, domain 2"/>
    <property type="match status" value="1"/>
</dbReference>
<accession>A0A1F2WTN1</accession>
<comment type="caution">
    <text evidence="7">The sequence shown here is derived from an EMBL/GenBank/DDBJ whole genome shotgun (WGS) entry which is preliminary data.</text>
</comment>
<dbReference type="InterPro" id="IPR029045">
    <property type="entry name" value="ClpP/crotonase-like_dom_sf"/>
</dbReference>
<gene>
    <name evidence="7" type="ORF">A2Y75_02500</name>
</gene>
<sequence>MGYETLSIDINEGVCLLTLDRPEVHNAMNLTMFMELSAAARELEANDDVKVIVLTGAGKSFSSGLDLGSFAGLEQLSALQFYKMLKGFQSTFLAYEMMNKPVIAAVNGLALGAGTEIILACDIRFACPEASFGLLEIKFGIIPDLGGCRRLSRLIGMGYAKELIYTGDTIRGEEAHRISMIEHLSPQDQVLAEAMKLARRLAEGPILGIAVAKQVINRAWGTDAETALEFEAIAQTLCLISKDHKEAVSAFMEQRKPNYTGD</sequence>
<dbReference type="InterPro" id="IPR018376">
    <property type="entry name" value="Enoyl-CoA_hyd/isom_CS"/>
</dbReference>
<comment type="similarity">
    <text evidence="1 6">Belongs to the enoyl-CoA hydratase/isomerase family.</text>
</comment>
<organism evidence="7 8">
    <name type="scientific">Candidatus Solincola sediminis</name>
    <dbReference type="NCBI Taxonomy" id="1797199"/>
    <lineage>
        <taxon>Bacteria</taxon>
        <taxon>Bacillati</taxon>
        <taxon>Actinomycetota</taxon>
        <taxon>Candidatus Geothermincolia</taxon>
        <taxon>Candidatus Geothermincolales</taxon>
        <taxon>Candidatus Geothermincolaceae</taxon>
        <taxon>Candidatus Solincola</taxon>
    </lineage>
</organism>
<keyword evidence="3" id="KW-0456">Lyase</keyword>
<dbReference type="InterPro" id="IPR014748">
    <property type="entry name" value="Enoyl-CoA_hydra_C"/>
</dbReference>
<dbReference type="GO" id="GO:0006635">
    <property type="term" value="P:fatty acid beta-oxidation"/>
    <property type="evidence" value="ECO:0007669"/>
    <property type="project" value="TreeGrafter"/>
</dbReference>
<dbReference type="Proteomes" id="UP000177876">
    <property type="component" value="Unassembled WGS sequence"/>
</dbReference>
<dbReference type="FunFam" id="3.90.226.10:FF:000009">
    <property type="entry name" value="Carnitinyl-CoA dehydratase"/>
    <property type="match status" value="1"/>
</dbReference>
<dbReference type="CDD" id="cd06558">
    <property type="entry name" value="crotonase-like"/>
    <property type="match status" value="1"/>
</dbReference>
<evidence type="ECO:0000313" key="7">
    <source>
        <dbReference type="EMBL" id="OFW60173.1"/>
    </source>
</evidence>
<dbReference type="InterPro" id="IPR001753">
    <property type="entry name" value="Enoyl-CoA_hydra/iso"/>
</dbReference>
<evidence type="ECO:0000313" key="8">
    <source>
        <dbReference type="Proteomes" id="UP000177876"/>
    </source>
</evidence>
<reference evidence="7 8" key="1">
    <citation type="journal article" date="2016" name="Nat. Commun.">
        <title>Thousands of microbial genomes shed light on interconnected biogeochemical processes in an aquifer system.</title>
        <authorList>
            <person name="Anantharaman K."/>
            <person name="Brown C.T."/>
            <person name="Hug L.A."/>
            <person name="Sharon I."/>
            <person name="Castelle C.J."/>
            <person name="Probst A.J."/>
            <person name="Thomas B.C."/>
            <person name="Singh A."/>
            <person name="Wilkins M.J."/>
            <person name="Karaoz U."/>
            <person name="Brodie E.L."/>
            <person name="Williams K.H."/>
            <person name="Hubbard S.S."/>
            <person name="Banfield J.F."/>
        </authorList>
    </citation>
    <scope>NUCLEOTIDE SEQUENCE [LARGE SCALE GENOMIC DNA]</scope>
</reference>
<evidence type="ECO:0000256" key="2">
    <source>
        <dbReference type="ARBA" id="ARBA00012076"/>
    </source>
</evidence>
<protein>
    <recommendedName>
        <fullName evidence="2">enoyl-CoA hydratase</fullName>
        <ecNumber evidence="2">4.2.1.17</ecNumber>
    </recommendedName>
</protein>
<name>A0A1F2WTN1_9ACTN</name>
<dbReference type="FunFam" id="1.10.12.10:FF:000001">
    <property type="entry name" value="Probable enoyl-CoA hydratase, mitochondrial"/>
    <property type="match status" value="1"/>
</dbReference>
<dbReference type="AlphaFoldDB" id="A0A1F2WTN1"/>
<dbReference type="EC" id="4.2.1.17" evidence="2"/>
<evidence type="ECO:0000256" key="5">
    <source>
        <dbReference type="ARBA" id="ARBA00023717"/>
    </source>
</evidence>
<evidence type="ECO:0000256" key="6">
    <source>
        <dbReference type="RuleBase" id="RU003707"/>
    </source>
</evidence>
<dbReference type="Gene3D" id="3.90.226.10">
    <property type="entry name" value="2-enoyl-CoA Hydratase, Chain A, domain 1"/>
    <property type="match status" value="1"/>
</dbReference>
<dbReference type="PANTHER" id="PTHR11941:SF54">
    <property type="entry name" value="ENOYL-COA HYDRATASE, MITOCHONDRIAL"/>
    <property type="match status" value="1"/>
</dbReference>
<evidence type="ECO:0000256" key="3">
    <source>
        <dbReference type="ARBA" id="ARBA00023239"/>
    </source>
</evidence>
<dbReference type="STRING" id="1797197.A2Y75_02500"/>
<comment type="catalytic activity">
    <reaction evidence="4">
        <text>a (3S)-3-hydroxyacyl-CoA = a (2E)-enoyl-CoA + H2O</text>
        <dbReference type="Rhea" id="RHEA:16105"/>
        <dbReference type="ChEBI" id="CHEBI:15377"/>
        <dbReference type="ChEBI" id="CHEBI:57318"/>
        <dbReference type="ChEBI" id="CHEBI:58856"/>
        <dbReference type="EC" id="4.2.1.17"/>
    </reaction>
</comment>
<dbReference type="EMBL" id="MELK01000006">
    <property type="protein sequence ID" value="OFW60173.1"/>
    <property type="molecule type" value="Genomic_DNA"/>
</dbReference>
<evidence type="ECO:0000256" key="4">
    <source>
        <dbReference type="ARBA" id="ARBA00023709"/>
    </source>
</evidence>
<dbReference type="PROSITE" id="PS00166">
    <property type="entry name" value="ENOYL_COA_HYDRATASE"/>
    <property type="match status" value="1"/>
</dbReference>
<proteinExistence type="inferred from homology"/>
<dbReference type="GO" id="GO:0004300">
    <property type="term" value="F:enoyl-CoA hydratase activity"/>
    <property type="evidence" value="ECO:0007669"/>
    <property type="project" value="UniProtKB-EC"/>
</dbReference>
<evidence type="ECO:0000256" key="1">
    <source>
        <dbReference type="ARBA" id="ARBA00005254"/>
    </source>
</evidence>
<dbReference type="PANTHER" id="PTHR11941">
    <property type="entry name" value="ENOYL-COA HYDRATASE-RELATED"/>
    <property type="match status" value="1"/>
</dbReference>
<dbReference type="Pfam" id="PF00378">
    <property type="entry name" value="ECH_1"/>
    <property type="match status" value="1"/>
</dbReference>
<dbReference type="SUPFAM" id="SSF52096">
    <property type="entry name" value="ClpP/crotonase"/>
    <property type="match status" value="1"/>
</dbReference>
<comment type="catalytic activity">
    <reaction evidence="5">
        <text>a 4-saturated-(3S)-3-hydroxyacyl-CoA = a (3E)-enoyl-CoA + H2O</text>
        <dbReference type="Rhea" id="RHEA:20724"/>
        <dbReference type="ChEBI" id="CHEBI:15377"/>
        <dbReference type="ChEBI" id="CHEBI:58521"/>
        <dbReference type="ChEBI" id="CHEBI:137480"/>
        <dbReference type="EC" id="4.2.1.17"/>
    </reaction>
</comment>